<protein>
    <submittedName>
        <fullName evidence="5">Tetratricopeptide repeat protein</fullName>
    </submittedName>
</protein>
<evidence type="ECO:0000313" key="6">
    <source>
        <dbReference type="Proteomes" id="UP001284601"/>
    </source>
</evidence>
<dbReference type="Gene3D" id="1.25.40.10">
    <property type="entry name" value="Tetratricopeptide repeat domain"/>
    <property type="match status" value="6"/>
</dbReference>
<dbReference type="Gene3D" id="1.25.40.1040">
    <property type="match status" value="1"/>
</dbReference>
<dbReference type="EMBL" id="JAWSTH010000040">
    <property type="protein sequence ID" value="MDW5595780.1"/>
    <property type="molecule type" value="Genomic_DNA"/>
</dbReference>
<dbReference type="SUPFAM" id="SSF48452">
    <property type="entry name" value="TPR-like"/>
    <property type="match status" value="5"/>
</dbReference>
<evidence type="ECO:0000256" key="3">
    <source>
        <dbReference type="PROSITE-ProRule" id="PRU00339"/>
    </source>
</evidence>
<dbReference type="Pfam" id="PF13374">
    <property type="entry name" value="TPR_10"/>
    <property type="match status" value="4"/>
</dbReference>
<evidence type="ECO:0000313" key="5">
    <source>
        <dbReference type="EMBL" id="MDW5595780.1"/>
    </source>
</evidence>
<proteinExistence type="predicted"/>
<feature type="repeat" description="TPR" evidence="3">
    <location>
        <begin position="1137"/>
        <end position="1170"/>
    </location>
</feature>
<organism evidence="5 6">
    <name type="scientific">Conexibacter stalactiti</name>
    <dbReference type="NCBI Taxonomy" id="1940611"/>
    <lineage>
        <taxon>Bacteria</taxon>
        <taxon>Bacillati</taxon>
        <taxon>Actinomycetota</taxon>
        <taxon>Thermoleophilia</taxon>
        <taxon>Solirubrobacterales</taxon>
        <taxon>Conexibacteraceae</taxon>
        <taxon>Conexibacter</taxon>
    </lineage>
</organism>
<keyword evidence="1" id="KW-0677">Repeat</keyword>
<name>A0ABU4HR60_9ACTN</name>
<keyword evidence="2 3" id="KW-0802">TPR repeat</keyword>
<dbReference type="Pfam" id="PF13424">
    <property type="entry name" value="TPR_12"/>
    <property type="match status" value="2"/>
</dbReference>
<sequence>MAIVAATPVPRELLLNRPAGQNDDDGAVEEIVAGLVAERLLEERESGVVLAPAIREQVRTALDDDERRLSIQDAADRLSAVFPQDVLDLSMWRLSGSLADHVRAVVEAADELDVVTPALLRAILHRSGYIAYLGDLVSARDELQRAVELADARLPEEDTLRAMLRTSLGEVLNQLSRYAGATRWLRESLSLWEGVAEPDPDEVARARIQRGTAMTGLGLLDKAVDELTMTVEALAQRPSSRVCLALACKSLGWALFCKHDLDGAVGASERALALFVDACGPAHPETAGARTQLGAILHERGDREAGQTQMERAVEDLVATLSPEHPEIGIARSNLSDALGAAGDLKGAQEQLELSLASAGRTLPEDYLGLGIRHGKLAWTLTKLGDLRGALAHREEALSVLERAVGLDDPKAVEALAALAGARRATGDLPGARTAYERALATGQRSDLEQKLPLSAYSRQLASVLRQLGDLPGALRSYQQARVLSRPDDDDAITWNAIDRLSIAGNARVLQEATAHAYQSLGMEQHAQTARAAADDVSRAILEEAIATDEPAPLLEAGGWAVEAGWVDVAVRAAERMTTLALTADFERWDYRGRLTDLWHRIGRAAVRLTMPDQALHAFERRLTLLQSQPQPDPQQIGVTLHDLADVRAQAGELSAAIALYEEAAASKREGSAPADLATTLFALGRGLMDAERNEEAEVALTERLALLRRLPDPEPLILGVTLSDLSVLNRRMGRFEESLTLSRQAVEQMRRSGDRGQLAIALQWHGRALASCARPAEAQAAYEEGLELLRDRSEPDPQSIGVMLHDLARVHRDDGRTDVAIRLYREAVESKRRADRPRDLAVTLMALGRALEGNEQYEEAVETFEQRLLLLRGLSDPDLEAVAETLEMLADVRGRQRRVADAAEYYRQAADAYRRMLQGDWTSAAPDVPARLIGVAVSQLLLGEQVSAAATAATAASALEDVEQSRDLSFALTLQAQASVDEPATALGLLRRARHTTGQWRDADQLEAVQIDAMIADVCRQLGQLEAANELLAQATAFLDEIADEVLAAPDPTELIRLSTACLNIGALDVAQRALASAADAIKEGPAVALSQLGELLTYLALRCEAAEDFVAAAAAIERCLELPPGQDGREVVDRPEMLERLGHAHEAIGELESAIDLFRQSAALLAERGEGDEADALFYLGRALAQNGDDEAGLHMLERHLKGLQRLPLRNADDESCAWHAIGLVQSRLGRNDEALAAHRHAIDLARDGDAGMWSIAASLSMYAQTGLGVVQPEQLCELADEAAGLLRRAWLGAEPVGKERSFRALPEQWPVNLAEIEVIARAVGELSSRAVALLVRVHRLGVVVETVGGDAATELGAAGLLTEDPPEGPLQLSAAGVAAAGLLGSAGAAPAAVAAWLRIASSAPDVGAVSSATLIARLACSPLVSAAALVEGLPPVADNAVVDTAEELAALTLRALCVQERDRAEGAALRARALAAVAALPGDGDAQMLVTAGLTCLDLGEVDQAQTLLVSAAAHDDVGASGHEAAEIGLAWYRLAASLEADGRVNDALVAYERSVAILADASIPACRAVVGVYTDLLYAQGARERAAVVRDTYRLGRPQKPRTSRISWLLQLSRTQTALGQTLHARASSAQAATEMRLVALVRSGERGDDAAGAPGGPGGSRSEHPTALAVDLSRLNPLAVALLERLRQDLLLSTSKRLAPGLPVPPEQAWSWLCAIEPLKQVGFVMSDLPLGWFTLTARGRAAAALLGPPDDSATLPPAP</sequence>
<evidence type="ECO:0000256" key="4">
    <source>
        <dbReference type="SAM" id="Coils"/>
    </source>
</evidence>
<dbReference type="Proteomes" id="UP001284601">
    <property type="component" value="Unassembled WGS sequence"/>
</dbReference>
<dbReference type="PANTHER" id="PTHR45641">
    <property type="entry name" value="TETRATRICOPEPTIDE REPEAT PROTEIN (AFU_ORTHOLOGUE AFUA_6G03870)"/>
    <property type="match status" value="1"/>
</dbReference>
<gene>
    <name evidence="5" type="ORF">R7226_15640</name>
</gene>
<dbReference type="RefSeq" id="WP_318598118.1">
    <property type="nucleotide sequence ID" value="NZ_JAWSTH010000040.1"/>
</dbReference>
<dbReference type="InterPro" id="IPR011990">
    <property type="entry name" value="TPR-like_helical_dom_sf"/>
</dbReference>
<keyword evidence="4" id="KW-0175">Coiled coil</keyword>
<evidence type="ECO:0000256" key="2">
    <source>
        <dbReference type="ARBA" id="ARBA00022803"/>
    </source>
</evidence>
<reference evidence="6" key="1">
    <citation type="submission" date="2023-07" db="EMBL/GenBank/DDBJ databases">
        <title>Conexibacter stalactiti sp. nov., isolated from stalactites in a lava cave and emended description of the genus Conexibacter.</title>
        <authorList>
            <person name="Lee S.D."/>
        </authorList>
    </citation>
    <scope>NUCLEOTIDE SEQUENCE [LARGE SCALE GENOMIC DNA]</scope>
    <source>
        <strain evidence="6">KCTC 39840</strain>
    </source>
</reference>
<feature type="coiled-coil region" evidence="4">
    <location>
        <begin position="848"/>
        <end position="875"/>
    </location>
</feature>
<keyword evidence="6" id="KW-1185">Reference proteome</keyword>
<dbReference type="InterPro" id="IPR019734">
    <property type="entry name" value="TPR_rpt"/>
</dbReference>
<comment type="caution">
    <text evidence="5">The sequence shown here is derived from an EMBL/GenBank/DDBJ whole genome shotgun (WGS) entry which is preliminary data.</text>
</comment>
<dbReference type="PANTHER" id="PTHR45641:SF19">
    <property type="entry name" value="NEPHROCYSTIN-3"/>
    <property type="match status" value="1"/>
</dbReference>
<dbReference type="Pfam" id="PF13176">
    <property type="entry name" value="TPR_7"/>
    <property type="match status" value="1"/>
</dbReference>
<dbReference type="SMART" id="SM00028">
    <property type="entry name" value="TPR"/>
    <property type="match status" value="16"/>
</dbReference>
<evidence type="ECO:0000256" key="1">
    <source>
        <dbReference type="ARBA" id="ARBA00022737"/>
    </source>
</evidence>
<accession>A0ABU4HR60</accession>
<dbReference type="PROSITE" id="PS50005">
    <property type="entry name" value="TPR"/>
    <property type="match status" value="1"/>
</dbReference>